<evidence type="ECO:0000256" key="4">
    <source>
        <dbReference type="PIRNR" id="PIRNR000441"/>
    </source>
</evidence>
<dbReference type="InterPro" id="IPR045304">
    <property type="entry name" value="LbH_SAT"/>
</dbReference>
<dbReference type="GO" id="GO:0009001">
    <property type="term" value="F:serine O-acetyltransferase activity"/>
    <property type="evidence" value="ECO:0007669"/>
    <property type="project" value="UniProtKB-EC"/>
</dbReference>
<evidence type="ECO:0000256" key="1">
    <source>
        <dbReference type="ARBA" id="ARBA00007274"/>
    </source>
</evidence>
<dbReference type="OrthoDB" id="5767762at2"/>
<dbReference type="CDD" id="cd03354">
    <property type="entry name" value="LbH_SAT"/>
    <property type="match status" value="1"/>
</dbReference>
<dbReference type="EMBL" id="BARX01000049">
    <property type="protein sequence ID" value="GAD04233.1"/>
    <property type="molecule type" value="Genomic_DNA"/>
</dbReference>
<comment type="catalytic activity">
    <reaction evidence="4">
        <text>L-serine + acetyl-CoA = O-acetyl-L-serine + CoA</text>
        <dbReference type="Rhea" id="RHEA:24560"/>
        <dbReference type="ChEBI" id="CHEBI:33384"/>
        <dbReference type="ChEBI" id="CHEBI:57287"/>
        <dbReference type="ChEBI" id="CHEBI:57288"/>
        <dbReference type="ChEBI" id="CHEBI:58340"/>
        <dbReference type="EC" id="2.3.1.30"/>
    </reaction>
</comment>
<dbReference type="EC" id="2.3.1.30" evidence="4"/>
<protein>
    <recommendedName>
        <fullName evidence="4">Serine acetyltransferase</fullName>
        <ecNumber evidence="4">2.3.1.30</ecNumber>
    </recommendedName>
</protein>
<comment type="caution">
    <text evidence="6">The sequence shown here is derived from an EMBL/GenBank/DDBJ whole genome shotgun (WGS) entry which is preliminary data.</text>
</comment>
<dbReference type="GO" id="GO:0006535">
    <property type="term" value="P:cysteine biosynthetic process from serine"/>
    <property type="evidence" value="ECO:0007669"/>
    <property type="project" value="InterPro"/>
</dbReference>
<dbReference type="PANTHER" id="PTHR42811">
    <property type="entry name" value="SERINE ACETYLTRANSFERASE"/>
    <property type="match status" value="1"/>
</dbReference>
<evidence type="ECO:0000313" key="6">
    <source>
        <dbReference type="EMBL" id="GAD04233.1"/>
    </source>
</evidence>
<keyword evidence="3 4" id="KW-0012">Acyltransferase</keyword>
<dbReference type="Pfam" id="PF00132">
    <property type="entry name" value="Hexapep"/>
    <property type="match status" value="1"/>
</dbReference>
<evidence type="ECO:0000256" key="3">
    <source>
        <dbReference type="ARBA" id="ARBA00023315"/>
    </source>
</evidence>
<dbReference type="RefSeq" id="WP_016404000.1">
    <property type="nucleotide sequence ID" value="NZ_BARX01000049.1"/>
</dbReference>
<dbReference type="SUPFAM" id="SSF51161">
    <property type="entry name" value="Trimeric LpxA-like enzymes"/>
    <property type="match status" value="1"/>
</dbReference>
<dbReference type="STRING" id="1331007.AALB_4313"/>
<dbReference type="Proteomes" id="UP000014461">
    <property type="component" value="Unassembled WGS sequence"/>
</dbReference>
<dbReference type="AlphaFoldDB" id="R9PSG7"/>
<dbReference type="Gene3D" id="2.160.10.10">
    <property type="entry name" value="Hexapeptide repeat proteins"/>
    <property type="match status" value="1"/>
</dbReference>
<sequence>MDELKQDYSVYVVEHELEQYSLIKRWLWLLLRSTFIIVLFYRLATHKNPLIKLLSIPFYKVIRIVSGVQIPRAAKIGKGLFLPHFGNIVLNKKAHYGDDLTIYHGVTVGAKGGASSDAGVPVIGNKVRLSTGAVVLGNISIGNNVTVGAGAVVVKDVPENAVAVGNPARILVREAKSANESSDSVDQK</sequence>
<keyword evidence="2 4" id="KW-0808">Transferase</keyword>
<dbReference type="GO" id="GO:0005737">
    <property type="term" value="C:cytoplasm"/>
    <property type="evidence" value="ECO:0007669"/>
    <property type="project" value="InterPro"/>
</dbReference>
<accession>R9PSG7</accession>
<organism evidence="6 7">
    <name type="scientific">Agarivorans albus MKT 106</name>
    <dbReference type="NCBI Taxonomy" id="1331007"/>
    <lineage>
        <taxon>Bacteria</taxon>
        <taxon>Pseudomonadati</taxon>
        <taxon>Pseudomonadota</taxon>
        <taxon>Gammaproteobacteria</taxon>
        <taxon>Alteromonadales</taxon>
        <taxon>Alteromonadaceae</taxon>
        <taxon>Agarivorans</taxon>
    </lineage>
</organism>
<dbReference type="PIRSF" id="PIRSF000441">
    <property type="entry name" value="CysE"/>
    <property type="match status" value="1"/>
</dbReference>
<dbReference type="InterPro" id="IPR005881">
    <property type="entry name" value="Ser_O-AcTrfase"/>
</dbReference>
<name>R9PSG7_AGAAL</name>
<feature type="transmembrane region" description="Helical" evidence="5">
    <location>
        <begin position="26"/>
        <end position="44"/>
    </location>
</feature>
<gene>
    <name evidence="6" type="ORF">AALB_4313</name>
</gene>
<dbReference type="InterPro" id="IPR011004">
    <property type="entry name" value="Trimer_LpxA-like_sf"/>
</dbReference>
<dbReference type="InterPro" id="IPR001451">
    <property type="entry name" value="Hexapep"/>
</dbReference>
<evidence type="ECO:0000313" key="7">
    <source>
        <dbReference type="Proteomes" id="UP000014461"/>
    </source>
</evidence>
<comment type="similarity">
    <text evidence="1 4">Belongs to the transferase hexapeptide repeat family.</text>
</comment>
<evidence type="ECO:0000256" key="5">
    <source>
        <dbReference type="SAM" id="Phobius"/>
    </source>
</evidence>
<evidence type="ECO:0000256" key="2">
    <source>
        <dbReference type="ARBA" id="ARBA00022679"/>
    </source>
</evidence>
<keyword evidence="7" id="KW-1185">Reference proteome</keyword>
<keyword evidence="5" id="KW-1133">Transmembrane helix</keyword>
<proteinExistence type="inferred from homology"/>
<keyword evidence="5" id="KW-0812">Transmembrane</keyword>
<reference evidence="6" key="1">
    <citation type="journal article" date="2013" name="Genome Announc.">
        <title>Draft Genome Sequence of Agarivorans albus Strain MKT 106T, an Agarolytic Marine Bacterium.</title>
        <authorList>
            <person name="Yasuike M."/>
            <person name="Nakamura Y."/>
            <person name="Kai W."/>
            <person name="Fujiwara A."/>
            <person name="Fukui Y."/>
            <person name="Satomi M."/>
            <person name="Sano M."/>
        </authorList>
    </citation>
    <scope>NUCLEOTIDE SEQUENCE [LARGE SCALE GENOMIC DNA]</scope>
</reference>
<keyword evidence="5" id="KW-0472">Membrane</keyword>